<dbReference type="InterPro" id="IPR012340">
    <property type="entry name" value="NA-bd_OB-fold"/>
</dbReference>
<dbReference type="Gene3D" id="2.40.50.140">
    <property type="entry name" value="Nucleic acid-binding proteins"/>
    <property type="match status" value="1"/>
</dbReference>
<organism evidence="1 2">
    <name type="scientific">Raphanus sativus</name>
    <name type="common">Radish</name>
    <name type="synonym">Raphanus raphanistrum var. sativus</name>
    <dbReference type="NCBI Taxonomy" id="3726"/>
    <lineage>
        <taxon>Eukaryota</taxon>
        <taxon>Viridiplantae</taxon>
        <taxon>Streptophyta</taxon>
        <taxon>Embryophyta</taxon>
        <taxon>Tracheophyta</taxon>
        <taxon>Spermatophyta</taxon>
        <taxon>Magnoliopsida</taxon>
        <taxon>eudicotyledons</taxon>
        <taxon>Gunneridae</taxon>
        <taxon>Pentapetalae</taxon>
        <taxon>rosids</taxon>
        <taxon>malvids</taxon>
        <taxon>Brassicales</taxon>
        <taxon>Brassicaceae</taxon>
        <taxon>Brassiceae</taxon>
        <taxon>Raphanus</taxon>
    </lineage>
</organism>
<reference evidence="1" key="1">
    <citation type="journal article" date="2019" name="Database">
        <title>The radish genome database (RadishGD): an integrated information resource for radish genomics.</title>
        <authorList>
            <person name="Yu H.J."/>
            <person name="Baek S."/>
            <person name="Lee Y.J."/>
            <person name="Cho A."/>
            <person name="Mun J.H."/>
        </authorList>
    </citation>
    <scope>NUCLEOTIDE SEQUENCE [LARGE SCALE GENOMIC DNA]</scope>
    <source>
        <strain evidence="1">cv. WK10039</strain>
    </source>
</reference>
<dbReference type="RefSeq" id="XP_056843136.1">
    <property type="nucleotide sequence ID" value="XM_056987156.1"/>
</dbReference>
<dbReference type="KEGG" id="rsz:130494646"/>
<evidence type="ECO:0000313" key="1">
    <source>
        <dbReference type="Proteomes" id="UP000504610"/>
    </source>
</evidence>
<name>A0A9W3BVC1_RAPSA</name>
<accession>A0A9W3BVC1</accession>
<reference evidence="2" key="2">
    <citation type="submission" date="2025-08" db="UniProtKB">
        <authorList>
            <consortium name="RefSeq"/>
        </authorList>
    </citation>
    <scope>IDENTIFICATION</scope>
    <source>
        <tissue evidence="2">Leaf</tissue>
    </source>
</reference>
<protein>
    <submittedName>
        <fullName evidence="2">Uncharacterized protein LOC130494646</fullName>
    </submittedName>
</protein>
<dbReference type="GeneID" id="130494646"/>
<dbReference type="OrthoDB" id="1103146at2759"/>
<evidence type="ECO:0000313" key="2">
    <source>
        <dbReference type="RefSeq" id="XP_056843136.1"/>
    </source>
</evidence>
<dbReference type="SUPFAM" id="SSF50249">
    <property type="entry name" value="Nucleic acid-binding proteins"/>
    <property type="match status" value="1"/>
</dbReference>
<gene>
    <name evidence="2" type="primary">LOC130494646</name>
</gene>
<dbReference type="Proteomes" id="UP000504610">
    <property type="component" value="Chromosome 6"/>
</dbReference>
<keyword evidence="1" id="KW-1185">Reference proteome</keyword>
<sequence length="335" mass="38056">MRFVKIRVWQDERSVSNVYNVSSIAINPDMKDVEYFMALFSNVNMSTAFVEPKPLSMVSTISDEDDFFVVTPQKTISEILDSRKVERCFLICTVAAIDIDMGWFYMTCKVCGNKVETRPNHCHGERTTAVDNRWLSYCTTCKILSPKLLPKYKLHLVVLDNTGHSKLLLLDDVVLQLLHQPCYYGNTDGIVGVQYQNVLRTALANIVGKTFTFKIIVDKENYMYKDDTFKVVNIITSPYMINGFHVSVYPKGSCHTFSPLLYDDNEVSELSTLILGNTRESSTSTGLTPAKRKRLTTENLEEQNSNSEALGLRPNSRIKIEKKVKVAETYLHGDI</sequence>
<proteinExistence type="predicted"/>
<dbReference type="AlphaFoldDB" id="A0A9W3BVC1"/>